<dbReference type="Proteomes" id="UP000009136">
    <property type="component" value="Chromosome 5"/>
</dbReference>
<dbReference type="CDD" id="cd18391">
    <property type="entry name" value="BTB_POZ_KCTD17"/>
    <property type="match status" value="1"/>
</dbReference>
<dbReference type="GO" id="GO:0031463">
    <property type="term" value="C:Cul3-RING ubiquitin ligase complex"/>
    <property type="evidence" value="ECO:0000318"/>
    <property type="project" value="GO_Central"/>
</dbReference>
<dbReference type="HOGENOM" id="CLU_070830_2_0_1"/>
<dbReference type="PaxDb" id="9913-ENSBTAP00000042995"/>
<evidence type="ECO:0000259" key="2">
    <source>
        <dbReference type="SMART" id="SM00225"/>
    </source>
</evidence>
<dbReference type="SMART" id="SM00225">
    <property type="entry name" value="BTB"/>
    <property type="match status" value="1"/>
</dbReference>
<dbReference type="GO" id="GO:0051260">
    <property type="term" value="P:protein homooligomerization"/>
    <property type="evidence" value="ECO:0007669"/>
    <property type="project" value="InterPro"/>
</dbReference>
<reference evidence="3" key="1">
    <citation type="submission" date="2018-03" db="EMBL/GenBank/DDBJ databases">
        <title>ARS-UCD1.2.</title>
        <authorList>
            <person name="Rosen B.D."/>
            <person name="Bickhart D.M."/>
            <person name="Koren S."/>
            <person name="Schnabel R.D."/>
            <person name="Hall R."/>
            <person name="Zimin A."/>
            <person name="Dreischer C."/>
            <person name="Schultheiss S."/>
            <person name="Schroeder S.G."/>
            <person name="Elsik C.G."/>
            <person name="Couldrey C."/>
            <person name="Liu G.E."/>
            <person name="Van Tassell C.P."/>
            <person name="Phillippy A.M."/>
            <person name="Smith T.P.L."/>
            <person name="Medrano J.F."/>
        </authorList>
    </citation>
    <scope>NUCLEOTIDE SEQUENCE [LARGE SCALE GENOMIC DNA]</scope>
    <source>
        <strain evidence="3">Hereford</strain>
    </source>
</reference>
<accession>F1MWW3</accession>
<dbReference type="InterPro" id="IPR011333">
    <property type="entry name" value="SKP1/BTB/POZ_sf"/>
</dbReference>
<dbReference type="AlphaFoldDB" id="F1MWW3"/>
<feature type="compositionally biased region" description="Pro residues" evidence="1">
    <location>
        <begin position="335"/>
        <end position="345"/>
    </location>
</feature>
<feature type="compositionally biased region" description="Low complexity" evidence="1">
    <location>
        <begin position="270"/>
        <end position="279"/>
    </location>
</feature>
<dbReference type="Pfam" id="PF02214">
    <property type="entry name" value="BTB_2"/>
    <property type="match status" value="1"/>
</dbReference>
<dbReference type="Gene3D" id="3.30.710.10">
    <property type="entry name" value="Potassium Channel Kv1.1, Chain A"/>
    <property type="match status" value="1"/>
</dbReference>
<dbReference type="GO" id="GO:0097602">
    <property type="term" value="F:cullin family protein binding"/>
    <property type="evidence" value="ECO:0000318"/>
    <property type="project" value="GO_Central"/>
</dbReference>
<dbReference type="Ensembl" id="ENSBTAT00000045619.6">
    <property type="protein sequence ID" value="ENSBTAP00000042995.5"/>
    <property type="gene ID" value="ENSBTAG00000030646.6"/>
</dbReference>
<name>F1MWW3_BOVIN</name>
<dbReference type="OrthoDB" id="1244179at2759"/>
<gene>
    <name evidence="3 5" type="primary">KCTD17</name>
</gene>
<dbReference type="STRING" id="9913.ENSBTAP00000042995"/>
<evidence type="ECO:0000256" key="1">
    <source>
        <dbReference type="SAM" id="MobiDB-lite"/>
    </source>
</evidence>
<dbReference type="FunFam" id="3.30.70.2000:FF:000001">
    <property type="entry name" value="Potassium channel tetramerization domain-containing 17"/>
    <property type="match status" value="1"/>
</dbReference>
<dbReference type="InterPro" id="IPR000210">
    <property type="entry name" value="BTB/POZ_dom"/>
</dbReference>
<dbReference type="VEuPathDB" id="HostDB:ENSBTAG00000030646"/>
<dbReference type="InterPro" id="IPR003131">
    <property type="entry name" value="T1-type_BTB"/>
</dbReference>
<feature type="compositionally biased region" description="Pro residues" evidence="1">
    <location>
        <begin position="258"/>
        <end position="269"/>
    </location>
</feature>
<dbReference type="GO" id="GO:0043161">
    <property type="term" value="P:proteasome-mediated ubiquitin-dependent protein catabolic process"/>
    <property type="evidence" value="ECO:0000318"/>
    <property type="project" value="GO_Central"/>
</dbReference>
<dbReference type="InParanoid" id="F1MWW3"/>
<dbReference type="Bgee" id="ENSBTAG00000030646">
    <property type="expression patterns" value="Expressed in temporal cortex and 94 other cell types or tissues"/>
</dbReference>
<feature type="region of interest" description="Disordered" evidence="1">
    <location>
        <begin position="335"/>
        <end position="364"/>
    </location>
</feature>
<feature type="region of interest" description="Disordered" evidence="1">
    <location>
        <begin position="209"/>
        <end position="279"/>
    </location>
</feature>
<dbReference type="Gene3D" id="3.30.70.2000">
    <property type="match status" value="1"/>
</dbReference>
<evidence type="ECO:0000313" key="5">
    <source>
        <dbReference type="VGNC" id="VGNC:30506"/>
    </source>
</evidence>
<evidence type="ECO:0000313" key="3">
    <source>
        <dbReference type="Ensembl" id="ENSBTAP00000042995.5"/>
    </source>
</evidence>
<dbReference type="GO" id="GO:0005737">
    <property type="term" value="C:cytoplasm"/>
    <property type="evidence" value="ECO:0000318"/>
    <property type="project" value="GO_Central"/>
</dbReference>
<feature type="domain" description="BTB" evidence="2">
    <location>
        <begin position="42"/>
        <end position="143"/>
    </location>
</feature>
<dbReference type="PANTHER" id="PTHR14958">
    <property type="entry name" value="POTASSIUM CHANNEL TETRAMERISATION DOMAIN CONTAINING PROTEIN"/>
    <property type="match status" value="1"/>
</dbReference>
<organism evidence="3 4">
    <name type="scientific">Bos taurus</name>
    <name type="common">Bovine</name>
    <dbReference type="NCBI Taxonomy" id="9913"/>
    <lineage>
        <taxon>Eukaryota</taxon>
        <taxon>Metazoa</taxon>
        <taxon>Chordata</taxon>
        <taxon>Craniata</taxon>
        <taxon>Vertebrata</taxon>
        <taxon>Euteleostomi</taxon>
        <taxon>Mammalia</taxon>
        <taxon>Eutheria</taxon>
        <taxon>Laurasiatheria</taxon>
        <taxon>Artiodactyla</taxon>
        <taxon>Ruminantia</taxon>
        <taxon>Pecora</taxon>
        <taxon>Bovidae</taxon>
        <taxon>Bovinae</taxon>
        <taxon>Bos</taxon>
    </lineage>
</organism>
<dbReference type="Gene3D" id="6.10.140.750">
    <property type="match status" value="1"/>
</dbReference>
<reference evidence="3" key="3">
    <citation type="submission" date="2025-09" db="UniProtKB">
        <authorList>
            <consortium name="Ensembl"/>
        </authorList>
    </citation>
    <scope>IDENTIFICATION</scope>
    <source>
        <strain evidence="3">Hereford</strain>
    </source>
</reference>
<protein>
    <submittedName>
        <fullName evidence="3">Potassium channel tetramerization domain containing 17</fullName>
    </submittedName>
</protein>
<dbReference type="GeneTree" id="ENSGT00940000161746"/>
<reference evidence="3" key="2">
    <citation type="submission" date="2025-08" db="UniProtKB">
        <authorList>
            <consortium name="Ensembl"/>
        </authorList>
    </citation>
    <scope>IDENTIFICATION</scope>
    <source>
        <strain evidence="3">Hereford</strain>
    </source>
</reference>
<evidence type="ECO:0000313" key="4">
    <source>
        <dbReference type="Proteomes" id="UP000009136"/>
    </source>
</evidence>
<dbReference type="SUPFAM" id="SSF54695">
    <property type="entry name" value="POZ domain"/>
    <property type="match status" value="1"/>
</dbReference>
<dbReference type="PANTHER" id="PTHR14958:SF24">
    <property type="entry name" value="BTB_POZ DOMAIN-CONTAINING PROTEIN KCTD17"/>
    <property type="match status" value="1"/>
</dbReference>
<sequence length="364" mass="39334">MPGARYLPTSSLLARRMQTLGRAMRMEAGEAAPPAGAGGWGKWVRLNVGGTVFLTTRQTLCREQKSFLSRLCQGEELQSDRDETGAYLIDRDPTYFGPILNFLRHGKLVLDKDMAEEGVLEEAEFYNIGPLIRIIKDRMEEKDYTVTQVPPKHVYRVLQCQEEELTQMVSTMSDGWRFEQLVNIGSSYNYGSEDQAEFLCVVSKELYSSPHGLSSESSRKTKSAEEQLEQQQEQEVQVEADTQEKAQSSQDPANLFSLPPPPPPPPLPAGGPASSSSTSSSSWISPTPCLFPLCPCPGFLSACSHLHPGAALVPVSCALHPGAPAPHPRAPCLPPPAPLLAPPPSRAGGEGSSCTSSAPPAGHV</sequence>
<keyword evidence="4" id="KW-1185">Reference proteome</keyword>
<dbReference type="GO" id="GO:0045724">
    <property type="term" value="P:positive regulation of cilium assembly"/>
    <property type="evidence" value="ECO:0000318"/>
    <property type="project" value="GO_Central"/>
</dbReference>
<feature type="compositionally biased region" description="Low complexity" evidence="1">
    <location>
        <begin position="229"/>
        <end position="239"/>
    </location>
</feature>
<dbReference type="FunFam" id="3.30.710.10:FF:000005">
    <property type="entry name" value="Potassium channel tetramerization domain-containing 17"/>
    <property type="match status" value="1"/>
</dbReference>
<dbReference type="eggNOG" id="KOG2715">
    <property type="taxonomic scope" value="Eukaryota"/>
</dbReference>
<dbReference type="VGNC" id="VGNC:30506">
    <property type="gene designation" value="KCTD17"/>
</dbReference>
<proteinExistence type="predicted"/>
<dbReference type="FunCoup" id="F1MWW3">
    <property type="interactions" value="1196"/>
</dbReference>